<dbReference type="InterPro" id="IPR051961">
    <property type="entry name" value="Fungal_Metabolite_Diox"/>
</dbReference>
<dbReference type="EMBL" id="CP029803">
    <property type="protein sequence ID" value="AWT60324.1"/>
    <property type="molecule type" value="Genomic_DNA"/>
</dbReference>
<evidence type="ECO:0000313" key="2">
    <source>
        <dbReference type="EMBL" id="AWT60324.1"/>
    </source>
</evidence>
<feature type="region of interest" description="Disordered" evidence="1">
    <location>
        <begin position="180"/>
        <end position="204"/>
    </location>
</feature>
<gene>
    <name evidence="2" type="primary">kanJ_2</name>
    <name evidence="2" type="ORF">DF168_01530</name>
</gene>
<dbReference type="Gene3D" id="2.60.120.620">
    <property type="entry name" value="q2cbj1_9rhob like domain"/>
    <property type="match status" value="1"/>
</dbReference>
<dbReference type="InterPro" id="IPR008775">
    <property type="entry name" value="Phytyl_CoA_dOase-like"/>
</dbReference>
<dbReference type="PANTHER" id="PTHR37563:SF2">
    <property type="entry name" value="PHYTANOYL-COA DIOXYGENASE FAMILY PROTEIN (AFU_ORTHOLOGUE AFUA_2G03330)"/>
    <property type="match status" value="1"/>
</dbReference>
<evidence type="ECO:0000256" key="1">
    <source>
        <dbReference type="SAM" id="MobiDB-lite"/>
    </source>
</evidence>
<organism evidence="2 3">
    <name type="scientific">Candidatus Moanibacter tarae</name>
    <dbReference type="NCBI Taxonomy" id="2200854"/>
    <lineage>
        <taxon>Bacteria</taxon>
        <taxon>Pseudomonadati</taxon>
        <taxon>Verrucomicrobiota</taxon>
        <taxon>Opitutia</taxon>
        <taxon>Puniceicoccales</taxon>
        <taxon>Puniceicoccales incertae sedis</taxon>
        <taxon>Candidatus Moanibacter</taxon>
    </lineage>
</organism>
<reference evidence="2 3" key="1">
    <citation type="submission" date="2018-06" db="EMBL/GenBank/DDBJ databases">
        <title>Draft Genome Sequence of a Novel Marine Bacterium Related to the Verrucomicrobia.</title>
        <authorList>
            <person name="Vosseberg J."/>
            <person name="Martijn J."/>
            <person name="Ettema T.J.G."/>
        </authorList>
    </citation>
    <scope>NUCLEOTIDE SEQUENCE [LARGE SCALE GENOMIC DNA]</scope>
    <source>
        <strain evidence="2">TARA_B100001123</strain>
    </source>
</reference>
<proteinExistence type="predicted"/>
<sequence length="295" mass="33148">MALEENLLEIRLNGFSILQGIIPNSEVSGVRDSVVSAQARHDAESAAEQNAIRARGHRIGVKGVGNMLQVINETQAFAPYLANSQILDVAEAFFGPWSRISSTSCVINYPGNERGYWHADWPYNQTNSSHIRAPYPDTLLHLATIWMLSDFTEENGGTFLLPGSHRMNQNPSVRAVLERNRTDSAESADPLPGFETDSPYPTEVQATGEAGSVLLYDSRLWHAVAPNQSDHPRVAILVRYAPWWLNLNPTMKGRPEHDMMVVERETKNYENPPIDRRVYESLPEEVKPLYRHFVG</sequence>
<dbReference type="PANTHER" id="PTHR37563">
    <property type="entry name" value="PHYTANOYL-COA DIOXYGENASE FAMILY PROTEIN (AFU_ORTHOLOGUE AFUA_2G03330)"/>
    <property type="match status" value="1"/>
</dbReference>
<accession>A0A2Z4AIT7</accession>
<dbReference type="AlphaFoldDB" id="A0A2Z4AIT7"/>
<dbReference type="SUPFAM" id="SSF51197">
    <property type="entry name" value="Clavaminate synthase-like"/>
    <property type="match status" value="1"/>
</dbReference>
<keyword evidence="2" id="KW-0560">Oxidoreductase</keyword>
<evidence type="ECO:0000313" key="3">
    <source>
        <dbReference type="Proteomes" id="UP000247465"/>
    </source>
</evidence>
<dbReference type="GO" id="GO:0016706">
    <property type="term" value="F:2-oxoglutarate-dependent dioxygenase activity"/>
    <property type="evidence" value="ECO:0007669"/>
    <property type="project" value="UniProtKB-ARBA"/>
</dbReference>
<name>A0A2Z4AIT7_9BACT</name>
<protein>
    <submittedName>
        <fullName evidence="2">Kanamycin B dioxygenase</fullName>
        <ecNumber evidence="2">1.14.11.37</ecNumber>
    </submittedName>
</protein>
<dbReference type="KEGG" id="mtar:DF168_01530"/>
<dbReference type="EC" id="1.14.11.37" evidence="2"/>
<dbReference type="Pfam" id="PF05721">
    <property type="entry name" value="PhyH"/>
    <property type="match status" value="1"/>
</dbReference>
<dbReference type="Proteomes" id="UP000247465">
    <property type="component" value="Chromosome"/>
</dbReference>
<keyword evidence="2" id="KW-0223">Dioxygenase</keyword>